<evidence type="ECO:0000259" key="1">
    <source>
        <dbReference type="PROSITE" id="PS50910"/>
    </source>
</evidence>
<dbReference type="AlphaFoldDB" id="F5YP26"/>
<protein>
    <submittedName>
        <fullName evidence="2">HepN domain protein</fullName>
    </submittedName>
</protein>
<organism evidence="2 3">
    <name type="scientific">Treponema primitia (strain ATCC BAA-887 / DSM 12427 / ZAS-2)</name>
    <dbReference type="NCBI Taxonomy" id="545694"/>
    <lineage>
        <taxon>Bacteria</taxon>
        <taxon>Pseudomonadati</taxon>
        <taxon>Spirochaetota</taxon>
        <taxon>Spirochaetia</taxon>
        <taxon>Spirochaetales</taxon>
        <taxon>Treponemataceae</taxon>
        <taxon>Treponema</taxon>
    </lineage>
</organism>
<name>F5YP26_TREPZ</name>
<dbReference type="KEGG" id="tpi:TREPR_3870"/>
<dbReference type="RefSeq" id="WP_015706472.1">
    <property type="nucleotide sequence ID" value="NC_015578.1"/>
</dbReference>
<dbReference type="PROSITE" id="PS50910">
    <property type="entry name" value="HEPN"/>
    <property type="match status" value="1"/>
</dbReference>
<sequence length="132" mass="15167">MDKMDNTEYAREWLYFAEMDLSSAEFLLEKHPVPMEIICYHCQQSAEKCLKGFLVINGVMPPKNHDLKELYNLCEPFNSNIGAIMAQCDALDPYGVQPRYPREIAITEQKMNAAIQNAKAIFSFMQPLIQSK</sequence>
<dbReference type="Pfam" id="PF05168">
    <property type="entry name" value="HEPN"/>
    <property type="match status" value="1"/>
</dbReference>
<gene>
    <name evidence="2" type="ordered locus">TREPR_3870</name>
</gene>
<evidence type="ECO:0000313" key="2">
    <source>
        <dbReference type="EMBL" id="AEF83867.1"/>
    </source>
</evidence>
<reference evidence="3" key="1">
    <citation type="submission" date="2009-12" db="EMBL/GenBank/DDBJ databases">
        <title>Complete sequence of Treponema primitia strain ZAS-2.</title>
        <authorList>
            <person name="Tetu S.G."/>
            <person name="Matson E."/>
            <person name="Ren Q."/>
            <person name="Seshadri R."/>
            <person name="Elbourne L."/>
            <person name="Hassan K.A."/>
            <person name="Durkin A."/>
            <person name="Radune D."/>
            <person name="Mohamoud Y."/>
            <person name="Shay R."/>
            <person name="Jin S."/>
            <person name="Zhang X."/>
            <person name="Lucey K."/>
            <person name="Ballor N.R."/>
            <person name="Ottesen E."/>
            <person name="Rosenthal R."/>
            <person name="Allen A."/>
            <person name="Leadbetter J.R."/>
            <person name="Paulsen I.T."/>
        </authorList>
    </citation>
    <scope>NUCLEOTIDE SEQUENCE [LARGE SCALE GENOMIC DNA]</scope>
    <source>
        <strain evidence="3">ATCC BAA-887 / DSM 12427 / ZAS-2</strain>
    </source>
</reference>
<evidence type="ECO:0000313" key="3">
    <source>
        <dbReference type="Proteomes" id="UP000009223"/>
    </source>
</evidence>
<reference evidence="2 3" key="2">
    <citation type="journal article" date="2011" name="ISME J.">
        <title>RNA-seq reveals cooperative metabolic interactions between two termite-gut spirochete species in co-culture.</title>
        <authorList>
            <person name="Rosenthal A.Z."/>
            <person name="Matson E.G."/>
            <person name="Eldar A."/>
            <person name="Leadbetter J.R."/>
        </authorList>
    </citation>
    <scope>NUCLEOTIDE SEQUENCE [LARGE SCALE GENOMIC DNA]</scope>
    <source>
        <strain evidence="3">ATCC BAA-887 / DSM 12427 / ZAS-2</strain>
    </source>
</reference>
<dbReference type="HOGENOM" id="CLU_123170_0_0_12"/>
<dbReference type="EMBL" id="CP001843">
    <property type="protein sequence ID" value="AEF83867.1"/>
    <property type="molecule type" value="Genomic_DNA"/>
</dbReference>
<keyword evidence="3" id="KW-1185">Reference proteome</keyword>
<accession>F5YP26</accession>
<dbReference type="SUPFAM" id="SSF81593">
    <property type="entry name" value="Nucleotidyltransferase substrate binding subunit/domain"/>
    <property type="match status" value="1"/>
</dbReference>
<feature type="domain" description="HEPN" evidence="1">
    <location>
        <begin position="14"/>
        <end position="121"/>
    </location>
</feature>
<proteinExistence type="predicted"/>
<dbReference type="STRING" id="545694.TREPR_3870"/>
<dbReference type="SMART" id="SM00748">
    <property type="entry name" value="HEPN"/>
    <property type="match status" value="1"/>
</dbReference>
<dbReference type="Proteomes" id="UP000009223">
    <property type="component" value="Chromosome"/>
</dbReference>
<dbReference type="eggNOG" id="COG2250">
    <property type="taxonomic scope" value="Bacteria"/>
</dbReference>
<dbReference type="Gene3D" id="1.20.120.330">
    <property type="entry name" value="Nucleotidyltransferases domain 2"/>
    <property type="match status" value="1"/>
</dbReference>
<dbReference type="InterPro" id="IPR007842">
    <property type="entry name" value="HEPN_dom"/>
</dbReference>